<sequence length="74" mass="7835">MLVSSTLVAVCCPLACGCAQFGAVYSVFGEQTILTVLSNILGNKHFSIVFVAKFLPESKGRVLKELQASLSEAV</sequence>
<evidence type="ECO:0000313" key="1">
    <source>
        <dbReference type="EMBL" id="KAI4371392.1"/>
    </source>
</evidence>
<accession>A0ACB9R5X6</accession>
<dbReference type="Proteomes" id="UP001057402">
    <property type="component" value="Chromosome 5"/>
</dbReference>
<reference evidence="2" key="1">
    <citation type="journal article" date="2023" name="Front. Plant Sci.">
        <title>Chromosomal-level genome assembly of Melastoma candidum provides insights into trichome evolution.</title>
        <authorList>
            <person name="Zhong Y."/>
            <person name="Wu W."/>
            <person name="Sun C."/>
            <person name="Zou P."/>
            <person name="Liu Y."/>
            <person name="Dai S."/>
            <person name="Zhou R."/>
        </authorList>
    </citation>
    <scope>NUCLEOTIDE SEQUENCE [LARGE SCALE GENOMIC DNA]</scope>
</reference>
<dbReference type="EMBL" id="CM042884">
    <property type="protein sequence ID" value="KAI4371392.1"/>
    <property type="molecule type" value="Genomic_DNA"/>
</dbReference>
<gene>
    <name evidence="1" type="ORF">MLD38_019633</name>
</gene>
<keyword evidence="2" id="KW-1185">Reference proteome</keyword>
<organism evidence="1 2">
    <name type="scientific">Melastoma candidum</name>
    <dbReference type="NCBI Taxonomy" id="119954"/>
    <lineage>
        <taxon>Eukaryota</taxon>
        <taxon>Viridiplantae</taxon>
        <taxon>Streptophyta</taxon>
        <taxon>Embryophyta</taxon>
        <taxon>Tracheophyta</taxon>
        <taxon>Spermatophyta</taxon>
        <taxon>Magnoliopsida</taxon>
        <taxon>eudicotyledons</taxon>
        <taxon>Gunneridae</taxon>
        <taxon>Pentapetalae</taxon>
        <taxon>rosids</taxon>
        <taxon>malvids</taxon>
        <taxon>Myrtales</taxon>
        <taxon>Melastomataceae</taxon>
        <taxon>Melastomatoideae</taxon>
        <taxon>Melastomateae</taxon>
        <taxon>Melastoma</taxon>
    </lineage>
</organism>
<comment type="caution">
    <text evidence="1">The sequence shown here is derived from an EMBL/GenBank/DDBJ whole genome shotgun (WGS) entry which is preliminary data.</text>
</comment>
<proteinExistence type="predicted"/>
<protein>
    <submittedName>
        <fullName evidence="1">Uncharacterized protein</fullName>
    </submittedName>
</protein>
<evidence type="ECO:0000313" key="2">
    <source>
        <dbReference type="Proteomes" id="UP001057402"/>
    </source>
</evidence>
<name>A0ACB9R5X6_9MYRT</name>